<proteinExistence type="predicted"/>
<dbReference type="EMBL" id="CAPB01000041">
    <property type="protein sequence ID" value="CCO95660.1"/>
    <property type="molecule type" value="Genomic_DNA"/>
</dbReference>
<accession>A0A831A8N7</accession>
<name>A0A831A8N7_ERWAM</name>
<reference evidence="2 3" key="2">
    <citation type="submission" date="2013-04" db="EMBL/GenBank/DDBJ databases">
        <title>Comparative genomics of 12 strains of Erwinia amylovora identifies a pan-genome with a large conserved core and provides insights into host specificity.</title>
        <authorList>
            <person name="Mann R.A."/>
            <person name="Smits T.H.M."/>
            <person name="Buehlmann A."/>
            <person name="Blom J."/>
            <person name="Goesmann A."/>
            <person name="Frey J.E."/>
            <person name="Plummer K.M."/>
            <person name="Beer S.V."/>
            <person name="Luck J."/>
            <person name="Duffy B."/>
            <person name="Rodoni B."/>
        </authorList>
    </citation>
    <scope>NUCLEOTIDE SEQUENCE [LARGE SCALE GENOMIC DNA]</scope>
    <source>
        <strain evidence="3">CFBP 1232</strain>
    </source>
</reference>
<gene>
    <name evidence="2" type="ORF">BN437_3762</name>
</gene>
<keyword evidence="1" id="KW-0732">Signal</keyword>
<comment type="caution">
    <text evidence="2">The sequence shown here is derived from an EMBL/GenBank/DDBJ whole genome shotgun (WGS) entry which is preliminary data.</text>
</comment>
<dbReference type="AlphaFoldDB" id="A0A831A8N7"/>
<organism evidence="2 3">
    <name type="scientific">Erwinia amylovora NBRC 12687 = CFBP 1232</name>
    <dbReference type="NCBI Taxonomy" id="1219359"/>
    <lineage>
        <taxon>Bacteria</taxon>
        <taxon>Pseudomonadati</taxon>
        <taxon>Pseudomonadota</taxon>
        <taxon>Gammaproteobacteria</taxon>
        <taxon>Enterobacterales</taxon>
        <taxon>Erwiniaceae</taxon>
        <taxon>Erwinia</taxon>
    </lineage>
</organism>
<evidence type="ECO:0000313" key="2">
    <source>
        <dbReference type="EMBL" id="CCO95660.1"/>
    </source>
</evidence>
<dbReference type="Proteomes" id="UP000013111">
    <property type="component" value="Unassembled WGS sequence"/>
</dbReference>
<dbReference type="Gene3D" id="1.10.10.60">
    <property type="entry name" value="Homeodomain-like"/>
    <property type="match status" value="1"/>
</dbReference>
<evidence type="ECO:0000256" key="1">
    <source>
        <dbReference type="SAM" id="SignalP"/>
    </source>
</evidence>
<sequence>MSRKNCGVFPTFRGRAAAVALAALSQPHSSCHPPGSGHADTATEAAVVTGGNCLTCACQCTSIARLCRQQLGISVGAYHQQLRLTIARQRLRQDIGSERAARSAGFSSSRQLHSTRNAGSSVFFTHRRQWLGPPVLSP</sequence>
<feature type="chain" id="PRO_5033066053" evidence="1">
    <location>
        <begin position="23"/>
        <end position="138"/>
    </location>
</feature>
<reference evidence="2 3" key="1">
    <citation type="submission" date="2012-11" db="EMBL/GenBank/DDBJ databases">
        <authorList>
            <person name="Linke B."/>
        </authorList>
    </citation>
    <scope>NUCLEOTIDE SEQUENCE [LARGE SCALE GENOMIC DNA]</scope>
    <source>
        <strain evidence="3">CFBP 1232</strain>
    </source>
</reference>
<protein>
    <submittedName>
        <fullName evidence="2">Putative transcriptional regulator</fullName>
    </submittedName>
</protein>
<feature type="signal peptide" evidence="1">
    <location>
        <begin position="1"/>
        <end position="22"/>
    </location>
</feature>
<evidence type="ECO:0000313" key="3">
    <source>
        <dbReference type="Proteomes" id="UP000013111"/>
    </source>
</evidence>